<evidence type="ECO:0000256" key="1">
    <source>
        <dbReference type="SAM" id="Coils"/>
    </source>
</evidence>
<dbReference type="EMBL" id="JAAAIL010000768">
    <property type="protein sequence ID" value="KAG0273297.1"/>
    <property type="molecule type" value="Genomic_DNA"/>
</dbReference>
<keyword evidence="3" id="KW-1185">Reference proteome</keyword>
<proteinExistence type="predicted"/>
<organism evidence="2 3">
    <name type="scientific">Linnemannia exigua</name>
    <dbReference type="NCBI Taxonomy" id="604196"/>
    <lineage>
        <taxon>Eukaryota</taxon>
        <taxon>Fungi</taxon>
        <taxon>Fungi incertae sedis</taxon>
        <taxon>Mucoromycota</taxon>
        <taxon>Mortierellomycotina</taxon>
        <taxon>Mortierellomycetes</taxon>
        <taxon>Mortierellales</taxon>
        <taxon>Mortierellaceae</taxon>
        <taxon>Linnemannia</taxon>
    </lineage>
</organism>
<sequence>MQEQMQQQQAFMQQQQHLLQQQQTRIQQLEASNSEQDGKVVYKNPRATTLKLYPELLEAYPAIGETKFFNSELPKDHEVFNWNDFHYTDGM</sequence>
<protein>
    <submittedName>
        <fullName evidence="2">Uncharacterized protein</fullName>
    </submittedName>
</protein>
<dbReference type="AlphaFoldDB" id="A0AAD4H615"/>
<dbReference type="Proteomes" id="UP001194580">
    <property type="component" value="Unassembled WGS sequence"/>
</dbReference>
<feature type="non-terminal residue" evidence="2">
    <location>
        <position position="91"/>
    </location>
</feature>
<evidence type="ECO:0000313" key="3">
    <source>
        <dbReference type="Proteomes" id="UP001194580"/>
    </source>
</evidence>
<gene>
    <name evidence="2" type="ORF">BGZ95_010879</name>
</gene>
<keyword evidence="1" id="KW-0175">Coiled coil</keyword>
<feature type="coiled-coil region" evidence="1">
    <location>
        <begin position="12"/>
        <end position="39"/>
    </location>
</feature>
<evidence type="ECO:0000313" key="2">
    <source>
        <dbReference type="EMBL" id="KAG0273297.1"/>
    </source>
</evidence>
<accession>A0AAD4H615</accession>
<reference evidence="2" key="1">
    <citation type="journal article" date="2020" name="Fungal Divers.">
        <title>Resolving the Mortierellaceae phylogeny through synthesis of multi-gene phylogenetics and phylogenomics.</title>
        <authorList>
            <person name="Vandepol N."/>
            <person name="Liber J."/>
            <person name="Desiro A."/>
            <person name="Na H."/>
            <person name="Kennedy M."/>
            <person name="Barry K."/>
            <person name="Grigoriev I.V."/>
            <person name="Miller A.N."/>
            <person name="O'Donnell K."/>
            <person name="Stajich J.E."/>
            <person name="Bonito G."/>
        </authorList>
    </citation>
    <scope>NUCLEOTIDE SEQUENCE</scope>
    <source>
        <strain evidence="2">NRRL 28262</strain>
    </source>
</reference>
<name>A0AAD4H615_9FUNG</name>
<comment type="caution">
    <text evidence="2">The sequence shown here is derived from an EMBL/GenBank/DDBJ whole genome shotgun (WGS) entry which is preliminary data.</text>
</comment>